<dbReference type="InterPro" id="IPR025552">
    <property type="entry name" value="YkyB"/>
</dbReference>
<dbReference type="Proteomes" id="UP000625804">
    <property type="component" value="Unassembled WGS sequence"/>
</dbReference>
<name>A0A8J8KAK2_9BACI</name>
<proteinExistence type="predicted"/>
<gene>
    <name evidence="1" type="ORF">HR057_02810</name>
</gene>
<dbReference type="RefSeq" id="WP_173729884.1">
    <property type="nucleotide sequence ID" value="NZ_JABTTE010000002.1"/>
</dbReference>
<dbReference type="Pfam" id="PF14177">
    <property type="entry name" value="YkyB"/>
    <property type="match status" value="1"/>
</dbReference>
<evidence type="ECO:0000313" key="2">
    <source>
        <dbReference type="Proteomes" id="UP000625804"/>
    </source>
</evidence>
<accession>A0A8J8KAK2</accession>
<reference evidence="1" key="1">
    <citation type="submission" date="2020-06" db="EMBL/GenBank/DDBJ databases">
        <title>A novel thermopfilic bacterium from Erzurum, Turkey.</title>
        <authorList>
            <person name="Adiguzel A."/>
            <person name="Ay H."/>
            <person name="Baltaci M.O."/>
        </authorList>
    </citation>
    <scope>NUCLEOTIDE SEQUENCE</scope>
    <source>
        <strain evidence="1">P2</strain>
    </source>
</reference>
<protein>
    <recommendedName>
        <fullName evidence="3">YkyB-like protein</fullName>
    </recommendedName>
</protein>
<keyword evidence="2" id="KW-1185">Reference proteome</keyword>
<dbReference type="EMBL" id="JABTTE010000002">
    <property type="protein sequence ID" value="NSL50692.1"/>
    <property type="molecule type" value="Genomic_DNA"/>
</dbReference>
<comment type="caution">
    <text evidence="1">The sequence shown here is derived from an EMBL/GenBank/DDBJ whole genome shotgun (WGS) entry which is preliminary data.</text>
</comment>
<evidence type="ECO:0000313" key="1">
    <source>
        <dbReference type="EMBL" id="NSL50692.1"/>
    </source>
</evidence>
<dbReference type="AlphaFoldDB" id="A0A8J8KAK2"/>
<evidence type="ECO:0008006" key="3">
    <source>
        <dbReference type="Google" id="ProtNLM"/>
    </source>
</evidence>
<organism evidence="1 2">
    <name type="scientific">Calidifontibacillus erzurumensis</name>
    <dbReference type="NCBI Taxonomy" id="2741433"/>
    <lineage>
        <taxon>Bacteria</taxon>
        <taxon>Bacillati</taxon>
        <taxon>Bacillota</taxon>
        <taxon>Bacilli</taxon>
        <taxon>Bacillales</taxon>
        <taxon>Bacillaceae</taxon>
        <taxon>Calidifontibacillus/Schinkia group</taxon>
        <taxon>Calidifontibacillus</taxon>
    </lineage>
</organism>
<sequence>MDHPEYSIEELSHALFTVNRHAKTAPNPKFLYLLKKKTLEKLLEDGKAKKIGLHFSKNPKNSLQRSDLLVSVGEYYFHIPPQKSDFAELPHLGELNETYRNPKTNLPLSKAKLILQNYTGIKSLPDEKKQQPPYPKKKYTKPVFKKLGQSYF</sequence>